<dbReference type="RefSeq" id="WP_048378381.1">
    <property type="nucleotide sequence ID" value="NZ_FNRS01000001.1"/>
</dbReference>
<evidence type="ECO:0000256" key="4">
    <source>
        <dbReference type="ARBA" id="ARBA00022741"/>
    </source>
</evidence>
<keyword evidence="5 9" id="KW-0418">Kinase</keyword>
<feature type="binding site" evidence="7">
    <location>
        <position position="67"/>
    </location>
    <ligand>
        <name>ATP</name>
        <dbReference type="ChEBI" id="CHEBI:30616"/>
    </ligand>
</feature>
<dbReference type="PANTHER" id="PTHR43671">
    <property type="entry name" value="SERINE/THREONINE-PROTEIN KINASE NEK"/>
    <property type="match status" value="1"/>
</dbReference>
<evidence type="ECO:0000313" key="9">
    <source>
        <dbReference type="EMBL" id="SEB57340.1"/>
    </source>
</evidence>
<dbReference type="Gene3D" id="1.10.510.10">
    <property type="entry name" value="Transferase(Phosphotransferase) domain 1"/>
    <property type="match status" value="1"/>
</dbReference>
<keyword evidence="4 7" id="KW-0547">Nucleotide-binding</keyword>
<evidence type="ECO:0000256" key="6">
    <source>
        <dbReference type="ARBA" id="ARBA00022840"/>
    </source>
</evidence>
<gene>
    <name evidence="9" type="ORF">SAMN04490203_0679</name>
</gene>
<dbReference type="Pfam" id="PF00069">
    <property type="entry name" value="Pkinase"/>
    <property type="match status" value="1"/>
</dbReference>
<dbReference type="PROSITE" id="PS50011">
    <property type="entry name" value="PROTEIN_KINASE_DOM"/>
    <property type="match status" value="1"/>
</dbReference>
<evidence type="ECO:0000313" key="10">
    <source>
        <dbReference type="Proteomes" id="UP000183155"/>
    </source>
</evidence>
<dbReference type="InterPro" id="IPR000719">
    <property type="entry name" value="Prot_kinase_dom"/>
</dbReference>
<dbReference type="PROSITE" id="PS00107">
    <property type="entry name" value="PROTEIN_KINASE_ATP"/>
    <property type="match status" value="1"/>
</dbReference>
<dbReference type="InterPro" id="IPR011009">
    <property type="entry name" value="Kinase-like_dom_sf"/>
</dbReference>
<evidence type="ECO:0000259" key="8">
    <source>
        <dbReference type="PROSITE" id="PS50011"/>
    </source>
</evidence>
<dbReference type="CDD" id="cd14014">
    <property type="entry name" value="STKc_PknB_like"/>
    <property type="match status" value="1"/>
</dbReference>
<comment type="similarity">
    <text evidence="1">Belongs to the protein kinase superfamily. NEK Ser/Thr protein kinase family. NIMA subfamily.</text>
</comment>
<dbReference type="SUPFAM" id="SSF56112">
    <property type="entry name" value="Protein kinase-like (PK-like)"/>
    <property type="match status" value="1"/>
</dbReference>
<reference evidence="9 10" key="1">
    <citation type="submission" date="2016-10" db="EMBL/GenBank/DDBJ databases">
        <authorList>
            <person name="Varghese N."/>
            <person name="Submissions S."/>
        </authorList>
    </citation>
    <scope>NUCLEOTIDE SEQUENCE [LARGE SCALE GENOMIC DNA]</scope>
    <source>
        <strain evidence="9 10">BS3652</strain>
    </source>
</reference>
<dbReference type="PROSITE" id="PS00108">
    <property type="entry name" value="PROTEIN_KINASE_ST"/>
    <property type="match status" value="1"/>
</dbReference>
<evidence type="ECO:0000256" key="5">
    <source>
        <dbReference type="ARBA" id="ARBA00022777"/>
    </source>
</evidence>
<accession>A0A1H4KFK7</accession>
<keyword evidence="3" id="KW-0808">Transferase</keyword>
<sequence>MTGLEVSTPAPCAVAPTPAGPGELPDVLGGRYRIERLLGAGGMGAVYRARDLLQEQFGDPQPYIALKLLSEAFTPSPDAGALLFNEFALIRHLRHPNVLRMYSFNVDTVHQRVYLVMELLRGPTLDRLLCEHPLGLPWPQWRDIALPLLDAMAHAHGRGVLHGDIKPSNVLLSDDGVRLFDFGLGQAETSTLEGLAPVSRSRLNAWTPGYAAAEILEGQPLTRAADVYALGCLLYELASGKHPYNRMLATEARAQHNPSLLKAPQNLPPHLWPALRTALALDPAKRTITVEQLLKAASLTPNWRQRLMQWRPRKPGHA</sequence>
<comment type="caution">
    <text evidence="9">The sequence shown here is derived from an EMBL/GenBank/DDBJ whole genome shotgun (WGS) entry which is preliminary data.</text>
</comment>
<organism evidence="9 10">
    <name type="scientific">Pseudomonas taetrolens</name>
    <dbReference type="NCBI Taxonomy" id="47884"/>
    <lineage>
        <taxon>Bacteria</taxon>
        <taxon>Pseudomonadati</taxon>
        <taxon>Pseudomonadota</taxon>
        <taxon>Gammaproteobacteria</taxon>
        <taxon>Pseudomonadales</taxon>
        <taxon>Pseudomonadaceae</taxon>
        <taxon>Pseudomonas</taxon>
    </lineage>
</organism>
<feature type="domain" description="Protein kinase" evidence="8">
    <location>
        <begin position="32"/>
        <end position="299"/>
    </location>
</feature>
<name>A0A1H4KFK7_PSETA</name>
<dbReference type="InterPro" id="IPR008271">
    <property type="entry name" value="Ser/Thr_kinase_AS"/>
</dbReference>
<evidence type="ECO:0000256" key="3">
    <source>
        <dbReference type="ARBA" id="ARBA00022679"/>
    </source>
</evidence>
<dbReference type="EC" id="2.7.11.1" evidence="2"/>
<protein>
    <recommendedName>
        <fullName evidence="2">non-specific serine/threonine protein kinase</fullName>
        <ecNumber evidence="2">2.7.11.1</ecNumber>
    </recommendedName>
</protein>
<evidence type="ECO:0000256" key="2">
    <source>
        <dbReference type="ARBA" id="ARBA00012513"/>
    </source>
</evidence>
<keyword evidence="6 7" id="KW-0067">ATP-binding</keyword>
<dbReference type="EMBL" id="FNRS01000001">
    <property type="protein sequence ID" value="SEB57340.1"/>
    <property type="molecule type" value="Genomic_DNA"/>
</dbReference>
<dbReference type="InterPro" id="IPR017441">
    <property type="entry name" value="Protein_kinase_ATP_BS"/>
</dbReference>
<evidence type="ECO:0000256" key="1">
    <source>
        <dbReference type="ARBA" id="ARBA00010886"/>
    </source>
</evidence>
<dbReference type="GO" id="GO:0016301">
    <property type="term" value="F:kinase activity"/>
    <property type="evidence" value="ECO:0007669"/>
    <property type="project" value="UniProtKB-KW"/>
</dbReference>
<proteinExistence type="inferred from homology"/>
<dbReference type="PANTHER" id="PTHR43671:SF13">
    <property type="entry name" value="SERINE_THREONINE-PROTEIN KINASE NEK2"/>
    <property type="match status" value="1"/>
</dbReference>
<keyword evidence="10" id="KW-1185">Reference proteome</keyword>
<dbReference type="Gene3D" id="3.30.200.20">
    <property type="entry name" value="Phosphorylase Kinase, domain 1"/>
    <property type="match status" value="1"/>
</dbReference>
<dbReference type="InterPro" id="IPR050660">
    <property type="entry name" value="NEK_Ser/Thr_kinase"/>
</dbReference>
<dbReference type="SMART" id="SM00220">
    <property type="entry name" value="S_TKc"/>
    <property type="match status" value="1"/>
</dbReference>
<evidence type="ECO:0000256" key="7">
    <source>
        <dbReference type="PROSITE-ProRule" id="PRU10141"/>
    </source>
</evidence>
<dbReference type="Proteomes" id="UP000183155">
    <property type="component" value="Unassembled WGS sequence"/>
</dbReference>